<dbReference type="PROSITE" id="PS50262">
    <property type="entry name" value="G_PROTEIN_RECEP_F1_2"/>
    <property type="match status" value="1"/>
</dbReference>
<dbReference type="InterPro" id="IPR000826">
    <property type="entry name" value="Formyl_rcpt-rel"/>
</dbReference>
<feature type="transmembrane region" description="Helical" evidence="9">
    <location>
        <begin position="97"/>
        <end position="118"/>
    </location>
</feature>
<sequence>MLGDDLATIKSEIQAVKEFSNSMVSMQTDMSTLKSTVKDMEHSLSTCSDDITALQEKPHLMTASTSNVDADFLFLFFLIFNISEYREYDWPFGDSMCFLSSLVTVLNMFASTFLLISISLDRCLSTWVVIWSGPNEHS</sequence>
<evidence type="ECO:0000256" key="8">
    <source>
        <dbReference type="ARBA" id="ARBA00025736"/>
    </source>
</evidence>
<evidence type="ECO:0000313" key="11">
    <source>
        <dbReference type="EMBL" id="ROL50176.1"/>
    </source>
</evidence>
<dbReference type="GO" id="GO:0007204">
    <property type="term" value="P:positive regulation of cytosolic calcium ion concentration"/>
    <property type="evidence" value="ECO:0007669"/>
    <property type="project" value="TreeGrafter"/>
</dbReference>
<dbReference type="GO" id="GO:0007200">
    <property type="term" value="P:phospholipase C-activating G protein-coupled receptor signaling pathway"/>
    <property type="evidence" value="ECO:0007669"/>
    <property type="project" value="TreeGrafter"/>
</dbReference>
<reference evidence="11 12" key="1">
    <citation type="submission" date="2018-10" db="EMBL/GenBank/DDBJ databases">
        <title>Genome assembly for a Yunnan-Guizhou Plateau 3E fish, Anabarilius grahami (Regan), and its evolutionary and genetic applications.</title>
        <authorList>
            <person name="Jiang W."/>
        </authorList>
    </citation>
    <scope>NUCLEOTIDE SEQUENCE [LARGE SCALE GENOMIC DNA]</scope>
    <source>
        <strain evidence="11">AG-KIZ</strain>
        <tissue evidence="11">Muscle</tissue>
    </source>
</reference>
<dbReference type="SUPFAM" id="SSF81321">
    <property type="entry name" value="Family A G protein-coupled receptor-like"/>
    <property type="match status" value="1"/>
</dbReference>
<dbReference type="PANTHER" id="PTHR24225">
    <property type="entry name" value="CHEMOTACTIC RECEPTOR"/>
    <property type="match status" value="1"/>
</dbReference>
<evidence type="ECO:0000256" key="5">
    <source>
        <dbReference type="ARBA" id="ARBA00023136"/>
    </source>
</evidence>
<dbReference type="InterPro" id="IPR000276">
    <property type="entry name" value="GPCR_Rhodpsn"/>
</dbReference>
<keyword evidence="6 11" id="KW-0675">Receptor</keyword>
<keyword evidence="7" id="KW-0807">Transducer</keyword>
<comment type="similarity">
    <text evidence="8">Belongs to the chemokine-like receptor (CMKLR) family.</text>
</comment>
<dbReference type="GO" id="GO:0006954">
    <property type="term" value="P:inflammatory response"/>
    <property type="evidence" value="ECO:0007669"/>
    <property type="project" value="TreeGrafter"/>
</dbReference>
<evidence type="ECO:0000256" key="7">
    <source>
        <dbReference type="ARBA" id="ARBA00023224"/>
    </source>
</evidence>
<comment type="subcellular location">
    <subcellularLocation>
        <location evidence="1">Membrane</location>
        <topology evidence="1">Multi-pass membrane protein</topology>
    </subcellularLocation>
</comment>
<dbReference type="InterPro" id="IPR017452">
    <property type="entry name" value="GPCR_Rhodpsn_7TM"/>
</dbReference>
<dbReference type="Gene3D" id="1.20.1070.10">
    <property type="entry name" value="Rhodopsin 7-helix transmembrane proteins"/>
    <property type="match status" value="1"/>
</dbReference>
<evidence type="ECO:0000256" key="4">
    <source>
        <dbReference type="ARBA" id="ARBA00023040"/>
    </source>
</evidence>
<keyword evidence="5 9" id="KW-0472">Membrane</keyword>
<dbReference type="OrthoDB" id="6088892at2759"/>
<name>A0A3N0YVE6_ANAGA</name>
<evidence type="ECO:0000256" key="6">
    <source>
        <dbReference type="ARBA" id="ARBA00023170"/>
    </source>
</evidence>
<accession>A0A3N0YVE6</accession>
<protein>
    <submittedName>
        <fullName evidence="11">Chemokine-like receptor 1</fullName>
    </submittedName>
</protein>
<keyword evidence="2 9" id="KW-0812">Transmembrane</keyword>
<feature type="domain" description="G-protein coupled receptors family 1 profile" evidence="10">
    <location>
        <begin position="70"/>
        <end position="138"/>
    </location>
</feature>
<keyword evidence="4" id="KW-0297">G-protein coupled receptor</keyword>
<evidence type="ECO:0000256" key="1">
    <source>
        <dbReference type="ARBA" id="ARBA00004141"/>
    </source>
</evidence>
<dbReference type="Pfam" id="PF00001">
    <property type="entry name" value="7tm_1"/>
    <property type="match status" value="1"/>
</dbReference>
<dbReference type="AlphaFoldDB" id="A0A3N0YVE6"/>
<evidence type="ECO:0000313" key="12">
    <source>
        <dbReference type="Proteomes" id="UP000281406"/>
    </source>
</evidence>
<proteinExistence type="inferred from homology"/>
<evidence type="ECO:0000256" key="2">
    <source>
        <dbReference type="ARBA" id="ARBA00022692"/>
    </source>
</evidence>
<evidence type="ECO:0000256" key="3">
    <source>
        <dbReference type="ARBA" id="ARBA00022989"/>
    </source>
</evidence>
<evidence type="ECO:0000259" key="10">
    <source>
        <dbReference type="PROSITE" id="PS50262"/>
    </source>
</evidence>
<keyword evidence="3 9" id="KW-1133">Transmembrane helix</keyword>
<dbReference type="PANTHER" id="PTHR24225:SF24">
    <property type="entry name" value="G-PROTEIN COUPLED RECEPTORS FAMILY 1 PROFILE DOMAIN-CONTAINING PROTEIN"/>
    <property type="match status" value="1"/>
</dbReference>
<dbReference type="GO" id="GO:0004875">
    <property type="term" value="F:complement receptor activity"/>
    <property type="evidence" value="ECO:0007669"/>
    <property type="project" value="TreeGrafter"/>
</dbReference>
<dbReference type="GO" id="GO:0005886">
    <property type="term" value="C:plasma membrane"/>
    <property type="evidence" value="ECO:0007669"/>
    <property type="project" value="TreeGrafter"/>
</dbReference>
<gene>
    <name evidence="11" type="ORF">DPX16_14830</name>
</gene>
<dbReference type="EMBL" id="RJVU01021895">
    <property type="protein sequence ID" value="ROL50176.1"/>
    <property type="molecule type" value="Genomic_DNA"/>
</dbReference>
<evidence type="ECO:0000256" key="9">
    <source>
        <dbReference type="SAM" id="Phobius"/>
    </source>
</evidence>
<comment type="caution">
    <text evidence="11">The sequence shown here is derived from an EMBL/GenBank/DDBJ whole genome shotgun (WGS) entry which is preliminary data.</text>
</comment>
<dbReference type="Proteomes" id="UP000281406">
    <property type="component" value="Unassembled WGS sequence"/>
</dbReference>
<dbReference type="GO" id="GO:0004930">
    <property type="term" value="F:G protein-coupled receptor activity"/>
    <property type="evidence" value="ECO:0007669"/>
    <property type="project" value="UniProtKB-KW"/>
</dbReference>
<organism evidence="11 12">
    <name type="scientific">Anabarilius grahami</name>
    <name type="common">Kanglang fish</name>
    <name type="synonym">Barilius grahami</name>
    <dbReference type="NCBI Taxonomy" id="495550"/>
    <lineage>
        <taxon>Eukaryota</taxon>
        <taxon>Metazoa</taxon>
        <taxon>Chordata</taxon>
        <taxon>Craniata</taxon>
        <taxon>Vertebrata</taxon>
        <taxon>Euteleostomi</taxon>
        <taxon>Actinopterygii</taxon>
        <taxon>Neopterygii</taxon>
        <taxon>Teleostei</taxon>
        <taxon>Ostariophysi</taxon>
        <taxon>Cypriniformes</taxon>
        <taxon>Xenocyprididae</taxon>
        <taxon>Xenocypridinae</taxon>
        <taxon>Xenocypridinae incertae sedis</taxon>
        <taxon>Anabarilius</taxon>
    </lineage>
</organism>
<keyword evidence="12" id="KW-1185">Reference proteome</keyword>